<dbReference type="InterPro" id="IPR007372">
    <property type="entry name" value="Lipid/polyisoprenoid-bd_YceI"/>
</dbReference>
<dbReference type="PANTHER" id="PTHR34406:SF1">
    <property type="entry name" value="PROTEIN YCEI"/>
    <property type="match status" value="1"/>
</dbReference>
<protein>
    <submittedName>
        <fullName evidence="2">Polyisoprenoid-binding protein YceI</fullName>
    </submittedName>
</protein>
<dbReference type="SUPFAM" id="SSF101874">
    <property type="entry name" value="YceI-like"/>
    <property type="match status" value="1"/>
</dbReference>
<dbReference type="Gene3D" id="2.40.128.110">
    <property type="entry name" value="Lipid/polyisoprenoid-binding, YceI-like"/>
    <property type="match status" value="1"/>
</dbReference>
<reference evidence="2 3" key="1">
    <citation type="submission" date="2019-03" db="EMBL/GenBank/DDBJ databases">
        <title>Genomic Encyclopedia of Type Strains, Phase IV (KMG-IV): sequencing the most valuable type-strain genomes for metagenomic binning, comparative biology and taxonomic classification.</title>
        <authorList>
            <person name="Goeker M."/>
        </authorList>
    </citation>
    <scope>NUCLEOTIDE SEQUENCE [LARGE SCALE GENOMIC DNA]</scope>
    <source>
        <strain evidence="2 3">DSM 103428</strain>
    </source>
</reference>
<dbReference type="EMBL" id="SMGK01000001">
    <property type="protein sequence ID" value="TCK75982.1"/>
    <property type="molecule type" value="Genomic_DNA"/>
</dbReference>
<dbReference type="Proteomes" id="UP000295210">
    <property type="component" value="Unassembled WGS sequence"/>
</dbReference>
<dbReference type="Pfam" id="PF04264">
    <property type="entry name" value="YceI"/>
    <property type="match status" value="1"/>
</dbReference>
<dbReference type="AlphaFoldDB" id="A0A4R1LC71"/>
<dbReference type="PANTHER" id="PTHR34406">
    <property type="entry name" value="PROTEIN YCEI"/>
    <property type="match status" value="1"/>
</dbReference>
<sequence>MAAARLPGFLNNCEMENRMIRPKLALRSIAFYAATSAVALLCGAQTPAAVSVHLDPAQTQINWTLVDVLHTVHGTFQLKGGMVTFNPATGEAQGEVLVDAASGQSGSKMRDGKMQHDILQSQKYPQIIFHPAKVVGTLKPGGGPQDVDVVGTFTIHGADHPLTLHVHVVPAGDQLTMTTHFDVPYVAWGMKDPSTLMLRVEKSVPIDVTAHGTVTGLK</sequence>
<name>A0A4R1LC71_9BACT</name>
<dbReference type="SMART" id="SM00867">
    <property type="entry name" value="YceI"/>
    <property type="match status" value="1"/>
</dbReference>
<feature type="domain" description="Lipid/polyisoprenoid-binding YceI-like" evidence="1">
    <location>
        <begin position="51"/>
        <end position="213"/>
    </location>
</feature>
<evidence type="ECO:0000313" key="2">
    <source>
        <dbReference type="EMBL" id="TCK75982.1"/>
    </source>
</evidence>
<dbReference type="InterPro" id="IPR036761">
    <property type="entry name" value="TTHA0802/YceI-like_sf"/>
</dbReference>
<evidence type="ECO:0000313" key="3">
    <source>
        <dbReference type="Proteomes" id="UP000295210"/>
    </source>
</evidence>
<organism evidence="2 3">
    <name type="scientific">Acidipila rosea</name>
    <dbReference type="NCBI Taxonomy" id="768535"/>
    <lineage>
        <taxon>Bacteria</taxon>
        <taxon>Pseudomonadati</taxon>
        <taxon>Acidobacteriota</taxon>
        <taxon>Terriglobia</taxon>
        <taxon>Terriglobales</taxon>
        <taxon>Acidobacteriaceae</taxon>
        <taxon>Acidipila</taxon>
    </lineage>
</organism>
<accession>A0A4R1LC71</accession>
<evidence type="ECO:0000259" key="1">
    <source>
        <dbReference type="SMART" id="SM00867"/>
    </source>
</evidence>
<proteinExistence type="predicted"/>
<keyword evidence="3" id="KW-1185">Reference proteome</keyword>
<comment type="caution">
    <text evidence="2">The sequence shown here is derived from an EMBL/GenBank/DDBJ whole genome shotgun (WGS) entry which is preliminary data.</text>
</comment>
<gene>
    <name evidence="2" type="ORF">C7378_0986</name>
</gene>